<comment type="caution">
    <text evidence="1">The sequence shown here is derived from an EMBL/GenBank/DDBJ whole genome shotgun (WGS) entry which is preliminary data.</text>
</comment>
<accession>A0A4Y9YP95</accession>
<sequence>MRTRHYRGFFDLFGRDGALSKACCMSPKVPELPQRQANRQCALTYLGNEPCGRGNITDNLEQFYP</sequence>
<name>A0A4Y9YP95_9APHY</name>
<evidence type="ECO:0000313" key="2">
    <source>
        <dbReference type="Proteomes" id="UP000298390"/>
    </source>
</evidence>
<reference evidence="1 2" key="1">
    <citation type="submission" date="2019-01" db="EMBL/GenBank/DDBJ databases">
        <title>Genome sequencing of the rare red list fungi Fomitopsis rosea.</title>
        <authorList>
            <person name="Buettner E."/>
            <person name="Kellner H."/>
        </authorList>
    </citation>
    <scope>NUCLEOTIDE SEQUENCE [LARGE SCALE GENOMIC DNA]</scope>
    <source>
        <strain evidence="1 2">DSM 105464</strain>
    </source>
</reference>
<organism evidence="1 2">
    <name type="scientific">Rhodofomes roseus</name>
    <dbReference type="NCBI Taxonomy" id="34475"/>
    <lineage>
        <taxon>Eukaryota</taxon>
        <taxon>Fungi</taxon>
        <taxon>Dikarya</taxon>
        <taxon>Basidiomycota</taxon>
        <taxon>Agaricomycotina</taxon>
        <taxon>Agaricomycetes</taxon>
        <taxon>Polyporales</taxon>
        <taxon>Rhodofomes</taxon>
    </lineage>
</organism>
<evidence type="ECO:0000313" key="1">
    <source>
        <dbReference type="EMBL" id="TFY63523.1"/>
    </source>
</evidence>
<gene>
    <name evidence="1" type="ORF">EVJ58_g3187</name>
</gene>
<dbReference type="Proteomes" id="UP000298390">
    <property type="component" value="Unassembled WGS sequence"/>
</dbReference>
<proteinExistence type="predicted"/>
<protein>
    <submittedName>
        <fullName evidence="1">Uncharacterized protein</fullName>
    </submittedName>
</protein>
<dbReference type="EMBL" id="SEKV01000127">
    <property type="protein sequence ID" value="TFY63523.1"/>
    <property type="molecule type" value="Genomic_DNA"/>
</dbReference>
<dbReference type="AlphaFoldDB" id="A0A4Y9YP95"/>